<dbReference type="ExpressionAtlas" id="A0A2K3DE23">
    <property type="expression patterns" value="baseline"/>
</dbReference>
<protein>
    <recommendedName>
        <fullName evidence="6">Protein tyrosine phosphatase</fullName>
    </recommendedName>
</protein>
<evidence type="ECO:0000256" key="1">
    <source>
        <dbReference type="SAM" id="MobiDB-lite"/>
    </source>
</evidence>
<dbReference type="PROSITE" id="PS00383">
    <property type="entry name" value="TYR_PHOSPHATASE_1"/>
    <property type="match status" value="1"/>
</dbReference>
<feature type="compositionally biased region" description="Low complexity" evidence="1">
    <location>
        <begin position="80"/>
        <end position="93"/>
    </location>
</feature>
<proteinExistence type="predicted"/>
<dbReference type="PANTHER" id="PTHR19134:SF449">
    <property type="entry name" value="TYROSINE-PROTEIN PHOSPHATASE 1"/>
    <property type="match status" value="1"/>
</dbReference>
<evidence type="ECO:0008006" key="6">
    <source>
        <dbReference type="Google" id="ProtNLM"/>
    </source>
</evidence>
<dbReference type="InterPro" id="IPR016130">
    <property type="entry name" value="Tyr_Pase_AS"/>
</dbReference>
<feature type="region of interest" description="Disordered" evidence="1">
    <location>
        <begin position="195"/>
        <end position="218"/>
    </location>
</feature>
<dbReference type="CDD" id="cd00047">
    <property type="entry name" value="PTPc"/>
    <property type="match status" value="1"/>
</dbReference>
<dbReference type="PaxDb" id="3055-EDP02213"/>
<dbReference type="AlphaFoldDB" id="A0A2K3DE23"/>
<dbReference type="RefSeq" id="XP_001695061.2">
    <property type="nucleotide sequence ID" value="XM_001695009.2"/>
</dbReference>
<dbReference type="InterPro" id="IPR050348">
    <property type="entry name" value="Protein-Tyr_Phosphatase"/>
</dbReference>
<name>A0A2K3DE23_CHLRE</name>
<dbReference type="InterPro" id="IPR000242">
    <property type="entry name" value="PTP_cat"/>
</dbReference>
<dbReference type="GO" id="GO:0004725">
    <property type="term" value="F:protein tyrosine phosphatase activity"/>
    <property type="evidence" value="ECO:0007669"/>
    <property type="project" value="InterPro"/>
</dbReference>
<dbReference type="STRING" id="3055.A0A2K3DE23"/>
<keyword evidence="5" id="KW-1185">Reference proteome</keyword>
<dbReference type="OrthoDB" id="10253954at2759"/>
<dbReference type="PRINTS" id="PR00700">
    <property type="entry name" value="PRTYPHPHTASE"/>
</dbReference>
<feature type="domain" description="Tyrosine specific protein phosphatases" evidence="3">
    <location>
        <begin position="303"/>
        <end position="390"/>
    </location>
</feature>
<dbReference type="Gramene" id="PNW78781">
    <property type="protein sequence ID" value="PNW78781"/>
    <property type="gene ID" value="CHLRE_09g389949v5"/>
</dbReference>
<dbReference type="EMBL" id="CM008970">
    <property type="protein sequence ID" value="PNW78781.1"/>
    <property type="molecule type" value="Genomic_DNA"/>
</dbReference>
<sequence length="425" mass="44402">MAESAQDVRRIALGILQARLMDARQIQDEYRSVLGRDHNIRASCHIAQAPGNAPKNRYVNVLPYDHNRVLLRTGRSGLPSASRASNGCSSSGSSSGGNSGHINYAAFGMGSSTAAAAPTPDYINASHVVHDDEQCGFSLRYIASQGPLASTVPDFWRMVASEDVGAVVMLTNTVERGVSKCAAYYPQQAGTRLPLRQAASGQQQQQQQHGSAQGGGTAVAVPVAGAGAGGATAEADVDEVVTLNSRALLGGDLTQTQLAVLLSPAQPHAAPAAAQPPREVQVLHLRYNAWPDHGTPADSGAIRSLCDLLGPVREAGRGVVVHCSAGIGRTGTFVAIDVIRRRLQALSAAAAAAPGSVSPAAVQAALDLPELVHSLRRQRCGMVQTFEQFAFCYQAVYEELAAALHADQQQQGQAEPGRGGGSRVR</sequence>
<evidence type="ECO:0000259" key="2">
    <source>
        <dbReference type="PROSITE" id="PS50055"/>
    </source>
</evidence>
<evidence type="ECO:0000313" key="5">
    <source>
        <dbReference type="Proteomes" id="UP000006906"/>
    </source>
</evidence>
<feature type="domain" description="Tyrosine-protein phosphatase" evidence="2">
    <location>
        <begin position="26"/>
        <end position="399"/>
    </location>
</feature>
<reference evidence="4 5" key="1">
    <citation type="journal article" date="2007" name="Science">
        <title>The Chlamydomonas genome reveals the evolution of key animal and plant functions.</title>
        <authorList>
            <person name="Merchant S.S."/>
            <person name="Prochnik S.E."/>
            <person name="Vallon O."/>
            <person name="Harris E.H."/>
            <person name="Karpowicz S.J."/>
            <person name="Witman G.B."/>
            <person name="Terry A."/>
            <person name="Salamov A."/>
            <person name="Fritz-Laylin L.K."/>
            <person name="Marechal-Drouard L."/>
            <person name="Marshall W.F."/>
            <person name="Qu L.H."/>
            <person name="Nelson D.R."/>
            <person name="Sanderfoot A.A."/>
            <person name="Spalding M.H."/>
            <person name="Kapitonov V.V."/>
            <person name="Ren Q."/>
            <person name="Ferris P."/>
            <person name="Lindquist E."/>
            <person name="Shapiro H."/>
            <person name="Lucas S.M."/>
            <person name="Grimwood J."/>
            <person name="Schmutz J."/>
            <person name="Cardol P."/>
            <person name="Cerutti H."/>
            <person name="Chanfreau G."/>
            <person name="Chen C.L."/>
            <person name="Cognat V."/>
            <person name="Croft M.T."/>
            <person name="Dent R."/>
            <person name="Dutcher S."/>
            <person name="Fernandez E."/>
            <person name="Fukuzawa H."/>
            <person name="Gonzalez-Ballester D."/>
            <person name="Gonzalez-Halphen D."/>
            <person name="Hallmann A."/>
            <person name="Hanikenne M."/>
            <person name="Hippler M."/>
            <person name="Inwood W."/>
            <person name="Jabbari K."/>
            <person name="Kalanon M."/>
            <person name="Kuras R."/>
            <person name="Lefebvre P.A."/>
            <person name="Lemaire S.D."/>
            <person name="Lobanov A.V."/>
            <person name="Lohr M."/>
            <person name="Manuell A."/>
            <person name="Meier I."/>
            <person name="Mets L."/>
            <person name="Mittag M."/>
            <person name="Mittelmeier T."/>
            <person name="Moroney J.V."/>
            <person name="Moseley J."/>
            <person name="Napoli C."/>
            <person name="Nedelcu A.M."/>
            <person name="Niyogi K."/>
            <person name="Novoselov S.V."/>
            <person name="Paulsen I.T."/>
            <person name="Pazour G."/>
            <person name="Purton S."/>
            <person name="Ral J.P."/>
            <person name="Riano-Pachon D.M."/>
            <person name="Riekhof W."/>
            <person name="Rymarquis L."/>
            <person name="Schroda M."/>
            <person name="Stern D."/>
            <person name="Umen J."/>
            <person name="Willows R."/>
            <person name="Wilson N."/>
            <person name="Zimmer S.L."/>
            <person name="Allmer J."/>
            <person name="Balk J."/>
            <person name="Bisova K."/>
            <person name="Chen C.J."/>
            <person name="Elias M."/>
            <person name="Gendler K."/>
            <person name="Hauser C."/>
            <person name="Lamb M.R."/>
            <person name="Ledford H."/>
            <person name="Long J.C."/>
            <person name="Minagawa J."/>
            <person name="Page M.D."/>
            <person name="Pan J."/>
            <person name="Pootakham W."/>
            <person name="Roje S."/>
            <person name="Rose A."/>
            <person name="Stahlberg E."/>
            <person name="Terauchi A.M."/>
            <person name="Yang P."/>
            <person name="Ball S."/>
            <person name="Bowler C."/>
            <person name="Dieckmann C.L."/>
            <person name="Gladyshev V.N."/>
            <person name="Green P."/>
            <person name="Jorgensen R."/>
            <person name="Mayfield S."/>
            <person name="Mueller-Roeber B."/>
            <person name="Rajamani S."/>
            <person name="Sayre R.T."/>
            <person name="Brokstein P."/>
            <person name="Dubchak I."/>
            <person name="Goodstein D."/>
            <person name="Hornick L."/>
            <person name="Huang Y.W."/>
            <person name="Jhaveri J."/>
            <person name="Luo Y."/>
            <person name="Martinez D."/>
            <person name="Ngau W.C."/>
            <person name="Otillar B."/>
            <person name="Poliakov A."/>
            <person name="Porter A."/>
            <person name="Szajkowski L."/>
            <person name="Werner G."/>
            <person name="Zhou K."/>
            <person name="Grigoriev I.V."/>
            <person name="Rokhsar D.S."/>
            <person name="Grossman A.R."/>
        </authorList>
    </citation>
    <scope>NUCLEOTIDE SEQUENCE [LARGE SCALE GENOMIC DNA]</scope>
    <source>
        <strain evidence="5">CC-503</strain>
    </source>
</reference>
<dbReference type="SUPFAM" id="SSF52799">
    <property type="entry name" value="(Phosphotyrosine protein) phosphatases II"/>
    <property type="match status" value="1"/>
</dbReference>
<dbReference type="InterPro" id="IPR003595">
    <property type="entry name" value="Tyr_Pase_cat"/>
</dbReference>
<dbReference type="KEGG" id="cre:CHLRE_09g389949v5"/>
<gene>
    <name evidence="4" type="ORF">CHLRE_09g389949v5</name>
</gene>
<dbReference type="Pfam" id="PF00102">
    <property type="entry name" value="Y_phosphatase"/>
    <property type="match status" value="2"/>
</dbReference>
<dbReference type="Proteomes" id="UP000006906">
    <property type="component" value="Chromosome 9"/>
</dbReference>
<dbReference type="InParanoid" id="A0A2K3DE23"/>
<dbReference type="InterPro" id="IPR000387">
    <property type="entry name" value="Tyr_Pase_dom"/>
</dbReference>
<organism evidence="4 5">
    <name type="scientific">Chlamydomonas reinhardtii</name>
    <name type="common">Chlamydomonas smithii</name>
    <dbReference type="NCBI Taxonomy" id="3055"/>
    <lineage>
        <taxon>Eukaryota</taxon>
        <taxon>Viridiplantae</taxon>
        <taxon>Chlorophyta</taxon>
        <taxon>core chlorophytes</taxon>
        <taxon>Chlorophyceae</taxon>
        <taxon>CS clade</taxon>
        <taxon>Chlamydomonadales</taxon>
        <taxon>Chlamydomonadaceae</taxon>
        <taxon>Chlamydomonas</taxon>
    </lineage>
</organism>
<feature type="region of interest" description="Disordered" evidence="1">
    <location>
        <begin position="76"/>
        <end position="96"/>
    </location>
</feature>
<dbReference type="SMART" id="SM00404">
    <property type="entry name" value="PTPc_motif"/>
    <property type="match status" value="1"/>
</dbReference>
<dbReference type="PANTHER" id="PTHR19134">
    <property type="entry name" value="RECEPTOR-TYPE TYROSINE-PROTEIN PHOSPHATASE"/>
    <property type="match status" value="1"/>
</dbReference>
<dbReference type="Gene3D" id="3.90.190.10">
    <property type="entry name" value="Protein tyrosine phosphatase superfamily"/>
    <property type="match status" value="1"/>
</dbReference>
<evidence type="ECO:0000259" key="3">
    <source>
        <dbReference type="PROSITE" id="PS50056"/>
    </source>
</evidence>
<feature type="compositionally biased region" description="Low complexity" evidence="1">
    <location>
        <begin position="197"/>
        <end position="211"/>
    </location>
</feature>
<accession>A0A2K3DE23</accession>
<evidence type="ECO:0000313" key="4">
    <source>
        <dbReference type="EMBL" id="PNW78781.1"/>
    </source>
</evidence>
<dbReference type="InterPro" id="IPR029021">
    <property type="entry name" value="Prot-tyrosine_phosphatase-like"/>
</dbReference>
<dbReference type="PROSITE" id="PS50056">
    <property type="entry name" value="TYR_PHOSPHATASE_2"/>
    <property type="match status" value="1"/>
</dbReference>
<dbReference type="PROSITE" id="PS50055">
    <property type="entry name" value="TYR_PHOSPHATASE_PTP"/>
    <property type="match status" value="1"/>
</dbReference>
<dbReference type="SMART" id="SM00194">
    <property type="entry name" value="PTPc"/>
    <property type="match status" value="1"/>
</dbReference>
<dbReference type="GeneID" id="5720624"/>